<dbReference type="EMBL" id="BIFS01000001">
    <property type="protein sequence ID" value="GCE16747.1"/>
    <property type="molecule type" value="Genomic_DNA"/>
</dbReference>
<dbReference type="RefSeq" id="WP_126548584.1">
    <property type="nucleotide sequence ID" value="NZ_BIFS01000001.1"/>
</dbReference>
<organism evidence="1 2">
    <name type="scientific">Dictyobacter kobayashii</name>
    <dbReference type="NCBI Taxonomy" id="2014872"/>
    <lineage>
        <taxon>Bacteria</taxon>
        <taxon>Bacillati</taxon>
        <taxon>Chloroflexota</taxon>
        <taxon>Ktedonobacteria</taxon>
        <taxon>Ktedonobacterales</taxon>
        <taxon>Dictyobacteraceae</taxon>
        <taxon>Dictyobacter</taxon>
    </lineage>
</organism>
<dbReference type="Proteomes" id="UP000287188">
    <property type="component" value="Unassembled WGS sequence"/>
</dbReference>
<dbReference type="AlphaFoldDB" id="A0A402ACC0"/>
<evidence type="ECO:0000313" key="1">
    <source>
        <dbReference type="EMBL" id="GCE16747.1"/>
    </source>
</evidence>
<keyword evidence="2" id="KW-1185">Reference proteome</keyword>
<accession>A0A402ACC0</accession>
<protein>
    <submittedName>
        <fullName evidence="1">Uncharacterized protein</fullName>
    </submittedName>
</protein>
<gene>
    <name evidence="1" type="ORF">KDK_05470</name>
</gene>
<sequence>MMSEIADLRNRIELECQALRSLMEDFRQTAPHHIIQSRFESITPLQKQLSAHIGDEEAARMVVETYIRVIG</sequence>
<evidence type="ECO:0000313" key="2">
    <source>
        <dbReference type="Proteomes" id="UP000287188"/>
    </source>
</evidence>
<proteinExistence type="predicted"/>
<comment type="caution">
    <text evidence="1">The sequence shown here is derived from an EMBL/GenBank/DDBJ whole genome shotgun (WGS) entry which is preliminary data.</text>
</comment>
<name>A0A402ACC0_9CHLR</name>
<reference evidence="2" key="1">
    <citation type="submission" date="2018-12" db="EMBL/GenBank/DDBJ databases">
        <title>Tengunoibacter tsumagoiensis gen. nov., sp. nov., Dictyobacter kobayashii sp. nov., D. alpinus sp. nov., and D. joshuensis sp. nov. and description of Dictyobacteraceae fam. nov. within the order Ktedonobacterales isolated from Tengu-no-mugimeshi.</title>
        <authorList>
            <person name="Wang C.M."/>
            <person name="Zheng Y."/>
            <person name="Sakai Y."/>
            <person name="Toyoda A."/>
            <person name="Minakuchi Y."/>
            <person name="Abe K."/>
            <person name="Yokota A."/>
            <person name="Yabe S."/>
        </authorList>
    </citation>
    <scope>NUCLEOTIDE SEQUENCE [LARGE SCALE GENOMIC DNA]</scope>
    <source>
        <strain evidence="2">Uno11</strain>
    </source>
</reference>